<evidence type="ECO:0000313" key="1">
    <source>
        <dbReference type="EMBL" id="KRY44822.1"/>
    </source>
</evidence>
<comment type="caution">
    <text evidence="1">The sequence shown here is derived from an EMBL/GenBank/DDBJ whole genome shotgun (WGS) entry which is preliminary data.</text>
</comment>
<evidence type="ECO:0000313" key="2">
    <source>
        <dbReference type="Proteomes" id="UP000054653"/>
    </source>
</evidence>
<dbReference type="Proteomes" id="UP000054653">
    <property type="component" value="Unassembled WGS sequence"/>
</dbReference>
<sequence>MVGKGYEVSVFDVAPNVPDGQVEREKIPVESLHFRSGSVSFRLNKASGCQLLLISCSSTAPMAAPDASTVIAVTADGTTSLLLPTPLRYSRRKLKLFLPRLALWDYRPIEIAFLGSGGHIAMVRVGHSDEL</sequence>
<accession>A0A0V1C6C9</accession>
<dbReference type="EMBL" id="JYDI01000472">
    <property type="protein sequence ID" value="KRY44822.1"/>
    <property type="molecule type" value="Genomic_DNA"/>
</dbReference>
<name>A0A0V1C6C9_TRIBR</name>
<keyword evidence="2" id="KW-1185">Reference proteome</keyword>
<gene>
    <name evidence="1" type="ORF">T03_15892</name>
</gene>
<reference evidence="1 2" key="1">
    <citation type="submission" date="2015-01" db="EMBL/GenBank/DDBJ databases">
        <title>Evolution of Trichinella species and genotypes.</title>
        <authorList>
            <person name="Korhonen P.K."/>
            <person name="Edoardo P."/>
            <person name="Giuseppe L.R."/>
            <person name="Gasser R.B."/>
        </authorList>
    </citation>
    <scope>NUCLEOTIDE SEQUENCE [LARGE SCALE GENOMIC DNA]</scope>
    <source>
        <strain evidence="1">ISS120</strain>
    </source>
</reference>
<protein>
    <submittedName>
        <fullName evidence="1">Uncharacterized protein</fullName>
    </submittedName>
</protein>
<organism evidence="1 2">
    <name type="scientific">Trichinella britovi</name>
    <name type="common">Parasitic roundworm</name>
    <dbReference type="NCBI Taxonomy" id="45882"/>
    <lineage>
        <taxon>Eukaryota</taxon>
        <taxon>Metazoa</taxon>
        <taxon>Ecdysozoa</taxon>
        <taxon>Nematoda</taxon>
        <taxon>Enoplea</taxon>
        <taxon>Dorylaimia</taxon>
        <taxon>Trichinellida</taxon>
        <taxon>Trichinellidae</taxon>
        <taxon>Trichinella</taxon>
    </lineage>
</organism>
<proteinExistence type="predicted"/>
<dbReference type="AlphaFoldDB" id="A0A0V1C6C9"/>